<evidence type="ECO:0000256" key="2">
    <source>
        <dbReference type="ARBA" id="ARBA00022475"/>
    </source>
</evidence>
<organism evidence="9 10">
    <name type="scientific">Methanocaldococcus infernus (strain DSM 11812 / JCM 15783 / ME)</name>
    <dbReference type="NCBI Taxonomy" id="573063"/>
    <lineage>
        <taxon>Archaea</taxon>
        <taxon>Methanobacteriati</taxon>
        <taxon>Methanobacteriota</taxon>
        <taxon>Methanomada group</taxon>
        <taxon>Methanococci</taxon>
        <taxon>Methanococcales</taxon>
        <taxon>Methanocaldococcaceae</taxon>
        <taxon>Methanocaldococcus</taxon>
    </lineage>
</organism>
<dbReference type="STRING" id="573063.Metin_0540"/>
<dbReference type="GO" id="GO:0005886">
    <property type="term" value="C:plasma membrane"/>
    <property type="evidence" value="ECO:0007669"/>
    <property type="project" value="UniProtKB-SubCell"/>
</dbReference>
<feature type="transmembrane region" description="Helical" evidence="8">
    <location>
        <begin position="61"/>
        <end position="82"/>
    </location>
</feature>
<keyword evidence="10" id="KW-1185">Reference proteome</keyword>
<dbReference type="RefSeq" id="WP_013099956.1">
    <property type="nucleotide sequence ID" value="NC_014122.1"/>
</dbReference>
<protein>
    <recommendedName>
        <fullName evidence="11">Exosortase EpsH-related protein</fullName>
    </recommendedName>
</protein>
<feature type="transmembrane region" description="Helical" evidence="8">
    <location>
        <begin position="12"/>
        <end position="30"/>
    </location>
</feature>
<dbReference type="AlphaFoldDB" id="D5VRK7"/>
<dbReference type="InterPro" id="IPR026392">
    <property type="entry name" value="Exo/Archaeosortase_dom"/>
</dbReference>
<keyword evidence="6 8" id="KW-1133">Transmembrane helix</keyword>
<dbReference type="GO" id="GO:0006508">
    <property type="term" value="P:proteolysis"/>
    <property type="evidence" value="ECO:0007669"/>
    <property type="project" value="UniProtKB-KW"/>
</dbReference>
<dbReference type="NCBIfam" id="TIGR04175">
    <property type="entry name" value="archaeo_artD"/>
    <property type="match status" value="1"/>
</dbReference>
<keyword evidence="3" id="KW-0645">Protease</keyword>
<dbReference type="HOGENOM" id="CLU_1599045_0_0_2"/>
<dbReference type="InterPro" id="IPR026432">
    <property type="entry name" value="Archaeo_ArtD"/>
</dbReference>
<feature type="transmembrane region" description="Helical" evidence="8">
    <location>
        <begin position="129"/>
        <end position="149"/>
    </location>
</feature>
<proteinExistence type="predicted"/>
<evidence type="ECO:0000313" key="10">
    <source>
        <dbReference type="Proteomes" id="UP000002061"/>
    </source>
</evidence>
<evidence type="ECO:0000256" key="1">
    <source>
        <dbReference type="ARBA" id="ARBA00004651"/>
    </source>
</evidence>
<evidence type="ECO:0008006" key="11">
    <source>
        <dbReference type="Google" id="ProtNLM"/>
    </source>
</evidence>
<dbReference type="NCBIfam" id="TIGR04178">
    <property type="entry name" value="exo_archaeo"/>
    <property type="match status" value="1"/>
</dbReference>
<name>D5VRK7_METIM</name>
<gene>
    <name evidence="9" type="ordered locus">Metin_0540</name>
</gene>
<dbReference type="Proteomes" id="UP000002061">
    <property type="component" value="Chromosome"/>
</dbReference>
<reference evidence="9" key="1">
    <citation type="submission" date="2010-04" db="EMBL/GenBank/DDBJ databases">
        <title>Complete sequence of Methanocaldococcus infernus ME.</title>
        <authorList>
            <consortium name="US DOE Joint Genome Institute"/>
            <person name="Lucas S."/>
            <person name="Copeland A."/>
            <person name="Lapidus A."/>
            <person name="Cheng J.-F."/>
            <person name="Bruce D."/>
            <person name="Goodwin L."/>
            <person name="Pitluck S."/>
            <person name="Munk A.C."/>
            <person name="Detter J.C."/>
            <person name="Han C."/>
            <person name="Tapia R."/>
            <person name="Land M."/>
            <person name="Hauser L."/>
            <person name="Kyrpides N."/>
            <person name="Mikhailova N."/>
            <person name="Sieprawska-Lupa M."/>
            <person name="Whitman W.B."/>
            <person name="Woyke T."/>
        </authorList>
    </citation>
    <scope>NUCLEOTIDE SEQUENCE [LARGE SCALE GENOMIC DNA]</scope>
    <source>
        <strain evidence="9">ME</strain>
    </source>
</reference>
<evidence type="ECO:0000256" key="4">
    <source>
        <dbReference type="ARBA" id="ARBA00022692"/>
    </source>
</evidence>
<evidence type="ECO:0000256" key="6">
    <source>
        <dbReference type="ARBA" id="ARBA00022989"/>
    </source>
</evidence>
<keyword evidence="7 8" id="KW-0472">Membrane</keyword>
<evidence type="ECO:0000256" key="7">
    <source>
        <dbReference type="ARBA" id="ARBA00023136"/>
    </source>
</evidence>
<dbReference type="GO" id="GO:0008233">
    <property type="term" value="F:peptidase activity"/>
    <property type="evidence" value="ECO:0007669"/>
    <property type="project" value="UniProtKB-KW"/>
</dbReference>
<dbReference type="EMBL" id="CP002009">
    <property type="protein sequence ID" value="ADG13210.1"/>
    <property type="molecule type" value="Genomic_DNA"/>
</dbReference>
<keyword evidence="2" id="KW-1003">Cell membrane</keyword>
<comment type="subcellular location">
    <subcellularLocation>
        <location evidence="1">Cell membrane</location>
        <topology evidence="1">Multi-pass membrane protein</topology>
    </subcellularLocation>
</comment>
<accession>D5VRK7</accession>
<keyword evidence="5" id="KW-0378">Hydrolase</keyword>
<evidence type="ECO:0000313" key="9">
    <source>
        <dbReference type="EMBL" id="ADG13210.1"/>
    </source>
</evidence>
<dbReference type="Pfam" id="PF09721">
    <property type="entry name" value="Exosortase_EpsH"/>
    <property type="match status" value="1"/>
</dbReference>
<dbReference type="GeneID" id="9131546"/>
<evidence type="ECO:0000256" key="5">
    <source>
        <dbReference type="ARBA" id="ARBA00022801"/>
    </source>
</evidence>
<dbReference type="KEGG" id="mif:Metin_0540"/>
<evidence type="ECO:0000256" key="8">
    <source>
        <dbReference type="SAM" id="Phobius"/>
    </source>
</evidence>
<feature type="transmembrane region" description="Helical" evidence="8">
    <location>
        <begin position="94"/>
        <end position="117"/>
    </location>
</feature>
<sequence length="157" mass="18277">MLGKQLEDKKYLINFIIYFLIIYFVFQYFLEDFFIRLLANITSHIINTNTIGNIIIFKDKIFVVSPACSGVFELSLLLSFILSTLKVKLKYKVIYGVFSLIIFSISNIGRIVLIILYSDSKDYLFIHNLISFILYPVILALNFIWILILKKLNVISS</sequence>
<keyword evidence="4 8" id="KW-0812">Transmembrane</keyword>
<dbReference type="InterPro" id="IPR019127">
    <property type="entry name" value="Exosortase"/>
</dbReference>
<dbReference type="eggNOG" id="arCOG04471">
    <property type="taxonomic scope" value="Archaea"/>
</dbReference>
<evidence type="ECO:0000256" key="3">
    <source>
        <dbReference type="ARBA" id="ARBA00022670"/>
    </source>
</evidence>